<dbReference type="InterPro" id="IPR048406">
    <property type="entry name" value="GldM_Ig-like-2"/>
</dbReference>
<protein>
    <submittedName>
        <fullName evidence="6">Gliding motility protein GldM</fullName>
    </submittedName>
</protein>
<dbReference type="RefSeq" id="WP_072555579.1">
    <property type="nucleotide sequence ID" value="NZ_CP018155.1"/>
</dbReference>
<evidence type="ECO:0000313" key="7">
    <source>
        <dbReference type="Proteomes" id="UP000181898"/>
    </source>
</evidence>
<name>A0A1L3JJB8_9FLAO</name>
<dbReference type="Pfam" id="PF12080">
    <property type="entry name" value="GldM_4th"/>
    <property type="match status" value="1"/>
</dbReference>
<dbReference type="KEGG" id="ten:LPB136_07470"/>
<dbReference type="Proteomes" id="UP000181898">
    <property type="component" value="Chromosome"/>
</dbReference>
<evidence type="ECO:0000259" key="5">
    <source>
        <dbReference type="Pfam" id="PF21602"/>
    </source>
</evidence>
<evidence type="ECO:0000259" key="4">
    <source>
        <dbReference type="Pfam" id="PF21601"/>
    </source>
</evidence>
<dbReference type="InterPro" id="IPR022719">
    <property type="entry name" value="Motility-assoc_prot_GldM_C"/>
</dbReference>
<feature type="domain" description="Gliding motility-associated protein GldM second immunoglobulin-like" evidence="5">
    <location>
        <begin position="324"/>
        <end position="404"/>
    </location>
</feature>
<proteinExistence type="predicted"/>
<dbReference type="OrthoDB" id="1490890at2"/>
<accession>A0A1L3JJB8</accession>
<feature type="region of interest" description="Disordered" evidence="1">
    <location>
        <begin position="355"/>
        <end position="396"/>
    </location>
</feature>
<dbReference type="AlphaFoldDB" id="A0A1L3JJB8"/>
<feature type="domain" description="Gliding motility-associated protein GldM first immunoglobulin-like" evidence="4">
    <location>
        <begin position="220"/>
        <end position="319"/>
    </location>
</feature>
<dbReference type="EMBL" id="CP018155">
    <property type="protein sequence ID" value="APG65193.1"/>
    <property type="molecule type" value="Genomic_DNA"/>
</dbReference>
<organism evidence="6 7">
    <name type="scientific">Tenacibaculum todarodis</name>
    <dbReference type="NCBI Taxonomy" id="1850252"/>
    <lineage>
        <taxon>Bacteria</taxon>
        <taxon>Pseudomonadati</taxon>
        <taxon>Bacteroidota</taxon>
        <taxon>Flavobacteriia</taxon>
        <taxon>Flavobacteriales</taxon>
        <taxon>Flavobacteriaceae</taxon>
        <taxon>Tenacibaculum</taxon>
    </lineage>
</organism>
<dbReference type="InterPro" id="IPR022720">
    <property type="entry name" value="Motility-assoc_prot_GldM_N"/>
</dbReference>
<sequence>MAGGNLSPRQKMINLMYLVFIAMLAMNMSKEVLSAFGLMNKKIADSNVRAEKSNAASYDALKLKASEQAKQYGDAKRKTDSIRTMSDDLYNYLEGLKGQMTSDVEDKSAYEEMDKPDFLDEYFFQGGKTSPNGQEFLSKVNNYRNETVKILGKRELASVVSSRFETTDVTDSEGVTKNWLSYNFEGFPLIASVTKLTQMQADIKATEADALSALLTQELSAAVSMTNYDAMVVFDKNAYYAGEKLSGKIVLGKNDPNLTAERVVLNGKDVEKSKIQAGQVILDGPTGGVGDHDIKGEFMFREGDSLVKIPIKGSYAVIPKPNEAVISADKMNVVYKGLTNPMTISIPGIPSNKVSASAPGLTKGSGSKYNMRPTGAGGSDVSIRVSGKLPDGTPVSSNKKFRIKDIPAAMGMVRGQFGVVRMPKSSATRIQVAAGLPDFLFDLKLQVLSFKVKVPGQLTVTVNGSGLNAKAASLINKARRGDQVTFYDIKAKVSNSSYQLKKVLPVIVEITN</sequence>
<dbReference type="InterPro" id="IPR048405">
    <property type="entry name" value="GldM_Ig-like-1"/>
</dbReference>
<keyword evidence="7" id="KW-1185">Reference proteome</keyword>
<gene>
    <name evidence="6" type="ORF">LPB136_07470</name>
</gene>
<dbReference type="InterPro" id="IPR019859">
    <property type="entry name" value="Motility-assoc_prot_GldM"/>
</dbReference>
<dbReference type="Pfam" id="PF21602">
    <property type="entry name" value="GldM_3rd"/>
    <property type="match status" value="1"/>
</dbReference>
<dbReference type="Pfam" id="PF12081">
    <property type="entry name" value="GldM_1st"/>
    <property type="match status" value="1"/>
</dbReference>
<reference evidence="6 7" key="1">
    <citation type="submission" date="2016-11" db="EMBL/GenBank/DDBJ databases">
        <title>Tenacibaculum sp. LPB0136, isolated from marine environment.</title>
        <authorList>
            <person name="Kim E."/>
            <person name="Yi H."/>
        </authorList>
    </citation>
    <scope>NUCLEOTIDE SEQUENCE [LARGE SCALE GENOMIC DNA]</scope>
    <source>
        <strain evidence="6 7">LPB0136</strain>
    </source>
</reference>
<dbReference type="Pfam" id="PF21601">
    <property type="entry name" value="GldM_2nd"/>
    <property type="match status" value="1"/>
</dbReference>
<dbReference type="STRING" id="1850252.LPB136_07470"/>
<dbReference type="NCBIfam" id="TIGR03517">
    <property type="entry name" value="GldM_gliding"/>
    <property type="match status" value="1"/>
</dbReference>
<feature type="domain" description="Gliding motility-associated protein GldM C-terminal" evidence="2">
    <location>
        <begin position="407"/>
        <end position="511"/>
    </location>
</feature>
<evidence type="ECO:0000259" key="2">
    <source>
        <dbReference type="Pfam" id="PF12080"/>
    </source>
</evidence>
<evidence type="ECO:0000259" key="3">
    <source>
        <dbReference type="Pfam" id="PF12081"/>
    </source>
</evidence>
<evidence type="ECO:0000313" key="6">
    <source>
        <dbReference type="EMBL" id="APG65193.1"/>
    </source>
</evidence>
<feature type="domain" description="Gliding motility-associated protein GldM N-terminal" evidence="3">
    <location>
        <begin position="31"/>
        <end position="216"/>
    </location>
</feature>
<evidence type="ECO:0000256" key="1">
    <source>
        <dbReference type="SAM" id="MobiDB-lite"/>
    </source>
</evidence>